<dbReference type="InterPro" id="IPR036047">
    <property type="entry name" value="F-box-like_dom_sf"/>
</dbReference>
<organism evidence="3 4">
    <name type="scientific">Tricholomella constricta</name>
    <dbReference type="NCBI Taxonomy" id="117010"/>
    <lineage>
        <taxon>Eukaryota</taxon>
        <taxon>Fungi</taxon>
        <taxon>Dikarya</taxon>
        <taxon>Basidiomycota</taxon>
        <taxon>Agaricomycotina</taxon>
        <taxon>Agaricomycetes</taxon>
        <taxon>Agaricomycetidae</taxon>
        <taxon>Agaricales</taxon>
        <taxon>Tricholomatineae</taxon>
        <taxon>Lyophyllaceae</taxon>
        <taxon>Tricholomella</taxon>
    </lineage>
</organism>
<comment type="caution">
    <text evidence="3">The sequence shown here is derived from an EMBL/GenBank/DDBJ whole genome shotgun (WGS) entry which is preliminary data.</text>
</comment>
<gene>
    <name evidence="3" type="ORF">D9615_006224</name>
</gene>
<name>A0A8H5M415_9AGAR</name>
<protein>
    <recommendedName>
        <fullName evidence="2">F-box domain-containing protein</fullName>
    </recommendedName>
</protein>
<feature type="signal peptide" evidence="1">
    <location>
        <begin position="1"/>
        <end position="23"/>
    </location>
</feature>
<reference evidence="3 4" key="1">
    <citation type="journal article" date="2020" name="ISME J.">
        <title>Uncovering the hidden diversity of litter-decomposition mechanisms in mushroom-forming fungi.</title>
        <authorList>
            <person name="Floudas D."/>
            <person name="Bentzer J."/>
            <person name="Ahren D."/>
            <person name="Johansson T."/>
            <person name="Persson P."/>
            <person name="Tunlid A."/>
        </authorList>
    </citation>
    <scope>NUCLEOTIDE SEQUENCE [LARGE SCALE GENOMIC DNA]</scope>
    <source>
        <strain evidence="3 4">CBS 661.87</strain>
    </source>
</reference>
<dbReference type="PROSITE" id="PS50181">
    <property type="entry name" value="FBOX"/>
    <property type="match status" value="1"/>
</dbReference>
<keyword evidence="1" id="KW-0732">Signal</keyword>
<dbReference type="SUPFAM" id="SSF81383">
    <property type="entry name" value="F-box domain"/>
    <property type="match status" value="1"/>
</dbReference>
<dbReference type="EMBL" id="JAACJP010000014">
    <property type="protein sequence ID" value="KAF5380078.1"/>
    <property type="molecule type" value="Genomic_DNA"/>
</dbReference>
<dbReference type="Pfam" id="PF00646">
    <property type="entry name" value="F-box"/>
    <property type="match status" value="1"/>
</dbReference>
<evidence type="ECO:0000313" key="3">
    <source>
        <dbReference type="EMBL" id="KAF5380078.1"/>
    </source>
</evidence>
<evidence type="ECO:0000256" key="1">
    <source>
        <dbReference type="SAM" id="SignalP"/>
    </source>
</evidence>
<dbReference type="Proteomes" id="UP000565441">
    <property type="component" value="Unassembled WGS sequence"/>
</dbReference>
<dbReference type="OrthoDB" id="3047245at2759"/>
<keyword evidence="4" id="KW-1185">Reference proteome</keyword>
<dbReference type="SUPFAM" id="SSF52047">
    <property type="entry name" value="RNI-like"/>
    <property type="match status" value="1"/>
</dbReference>
<dbReference type="InterPro" id="IPR032675">
    <property type="entry name" value="LRR_dom_sf"/>
</dbReference>
<dbReference type="InterPro" id="IPR001810">
    <property type="entry name" value="F-box_dom"/>
</dbReference>
<sequence length="459" mass="53077">MMMSLPPELYLLALAHFPPSSLAAISLCSHRFRIWAFPLLYKRVFLENDRQVSAFALRVIDQELEEPTQHIINGLRFAEHVKCLYVGHDYLYDVTLQLLILAIPSLKQLQGLIWKAWAFYDEISIPPVFALIRDNCNNFDSLSISLVRDGGYDDFMNSALDFRGLKHLQIQTEEVYFWDDELPSIMTKMVQFSPDLETLDLSLHGYGDPQEQWDVDKFCARLHGIRYSRLQCLKLRNAANVDLARLSCISGHRSPFRSFIELNHHNVTILSLPPPTELFDSRPDDLHLPADMFPNLREFEGTVYWCYQISKLRYPASHLRKMEVLMDRPRYDDDDDDDDDDDGSEKKAREMAYRALRSCSALTELVFCGDVVTADFLKTLSECAPGLQTLACYRGEEEVEATELIISALACFKHLRRFTTNVTFEDEHILLMDSIMSSGREPPLVVDNIDEVLREEDWW</sequence>
<feature type="chain" id="PRO_5034302310" description="F-box domain-containing protein" evidence="1">
    <location>
        <begin position="24"/>
        <end position="459"/>
    </location>
</feature>
<dbReference type="AlphaFoldDB" id="A0A8H5M415"/>
<proteinExistence type="predicted"/>
<evidence type="ECO:0000313" key="4">
    <source>
        <dbReference type="Proteomes" id="UP000565441"/>
    </source>
</evidence>
<evidence type="ECO:0000259" key="2">
    <source>
        <dbReference type="PROSITE" id="PS50181"/>
    </source>
</evidence>
<accession>A0A8H5M415</accession>
<feature type="domain" description="F-box" evidence="2">
    <location>
        <begin position="1"/>
        <end position="44"/>
    </location>
</feature>
<dbReference type="Gene3D" id="3.80.10.10">
    <property type="entry name" value="Ribonuclease Inhibitor"/>
    <property type="match status" value="1"/>
</dbReference>